<reference evidence="9" key="1">
    <citation type="journal article" date="2014" name="Int. J. Syst. Evol. Microbiol.">
        <title>Complete genome sequence of Corynebacterium casei LMG S-19264T (=DSM 44701T), isolated from a smear-ripened cheese.</title>
        <authorList>
            <consortium name="US DOE Joint Genome Institute (JGI-PGF)"/>
            <person name="Walter F."/>
            <person name="Albersmeier A."/>
            <person name="Kalinowski J."/>
            <person name="Ruckert C."/>
        </authorList>
    </citation>
    <scope>NUCLEOTIDE SEQUENCE</scope>
    <source>
        <strain evidence="9">CGMCC 4.7312</strain>
    </source>
</reference>
<dbReference type="Pfam" id="PF12911">
    <property type="entry name" value="OppC_N"/>
    <property type="match status" value="1"/>
</dbReference>
<dbReference type="InterPro" id="IPR035906">
    <property type="entry name" value="MetI-like_sf"/>
</dbReference>
<dbReference type="RefSeq" id="WP_229706328.1">
    <property type="nucleotide sequence ID" value="NZ_BMNB01000024.1"/>
</dbReference>
<dbReference type="InterPro" id="IPR025966">
    <property type="entry name" value="OppC_N"/>
</dbReference>
<dbReference type="GO" id="GO:0055085">
    <property type="term" value="P:transmembrane transport"/>
    <property type="evidence" value="ECO:0007669"/>
    <property type="project" value="InterPro"/>
</dbReference>
<keyword evidence="5 7" id="KW-1133">Transmembrane helix</keyword>
<gene>
    <name evidence="9" type="ORF">GCM10011608_44790</name>
</gene>
<evidence type="ECO:0000256" key="5">
    <source>
        <dbReference type="ARBA" id="ARBA00022989"/>
    </source>
</evidence>
<dbReference type="InterPro" id="IPR000515">
    <property type="entry name" value="MetI-like"/>
</dbReference>
<keyword evidence="4 7" id="KW-0812">Transmembrane</keyword>
<dbReference type="PANTHER" id="PTHR43386">
    <property type="entry name" value="OLIGOPEPTIDE TRANSPORT SYSTEM PERMEASE PROTEIN APPC"/>
    <property type="match status" value="1"/>
</dbReference>
<dbReference type="CDD" id="cd06261">
    <property type="entry name" value="TM_PBP2"/>
    <property type="match status" value="1"/>
</dbReference>
<keyword evidence="10" id="KW-1185">Reference proteome</keyword>
<proteinExistence type="inferred from homology"/>
<reference evidence="9" key="2">
    <citation type="submission" date="2020-09" db="EMBL/GenBank/DDBJ databases">
        <authorList>
            <person name="Sun Q."/>
            <person name="Zhou Y."/>
        </authorList>
    </citation>
    <scope>NUCLEOTIDE SEQUENCE</scope>
    <source>
        <strain evidence="9">CGMCC 4.7312</strain>
    </source>
</reference>
<evidence type="ECO:0000313" key="10">
    <source>
        <dbReference type="Proteomes" id="UP000608890"/>
    </source>
</evidence>
<dbReference type="GO" id="GO:0005886">
    <property type="term" value="C:plasma membrane"/>
    <property type="evidence" value="ECO:0007669"/>
    <property type="project" value="UniProtKB-SubCell"/>
</dbReference>
<feature type="transmembrane region" description="Helical" evidence="7">
    <location>
        <begin position="86"/>
        <end position="105"/>
    </location>
</feature>
<dbReference type="SUPFAM" id="SSF161098">
    <property type="entry name" value="MetI-like"/>
    <property type="match status" value="1"/>
</dbReference>
<feature type="transmembrane region" description="Helical" evidence="7">
    <location>
        <begin position="250"/>
        <end position="271"/>
    </location>
</feature>
<dbReference type="PROSITE" id="PS50928">
    <property type="entry name" value="ABC_TM1"/>
    <property type="match status" value="1"/>
</dbReference>
<evidence type="ECO:0000259" key="8">
    <source>
        <dbReference type="PROSITE" id="PS50928"/>
    </source>
</evidence>
<dbReference type="Proteomes" id="UP000608890">
    <property type="component" value="Unassembled WGS sequence"/>
</dbReference>
<protein>
    <submittedName>
        <fullName evidence="9">ABC transporter permease</fullName>
    </submittedName>
</protein>
<evidence type="ECO:0000313" key="9">
    <source>
        <dbReference type="EMBL" id="GGM54945.1"/>
    </source>
</evidence>
<organism evidence="9 10">
    <name type="scientific">Micromonospora sonchi</name>
    <dbReference type="NCBI Taxonomy" id="1763543"/>
    <lineage>
        <taxon>Bacteria</taxon>
        <taxon>Bacillati</taxon>
        <taxon>Actinomycetota</taxon>
        <taxon>Actinomycetes</taxon>
        <taxon>Micromonosporales</taxon>
        <taxon>Micromonosporaceae</taxon>
        <taxon>Micromonospora</taxon>
    </lineage>
</organism>
<comment type="subcellular location">
    <subcellularLocation>
        <location evidence="1 7">Cell membrane</location>
        <topology evidence="1 7">Multi-pass membrane protein</topology>
    </subcellularLocation>
</comment>
<keyword evidence="2 7" id="KW-0813">Transport</keyword>
<evidence type="ECO:0000256" key="7">
    <source>
        <dbReference type="RuleBase" id="RU363032"/>
    </source>
</evidence>
<feature type="transmembrane region" description="Helical" evidence="7">
    <location>
        <begin position="21"/>
        <end position="41"/>
    </location>
</feature>
<dbReference type="AlphaFoldDB" id="A0A917X1Z5"/>
<keyword evidence="6 7" id="KW-0472">Membrane</keyword>
<dbReference type="InterPro" id="IPR050366">
    <property type="entry name" value="BP-dependent_transpt_permease"/>
</dbReference>
<dbReference type="Pfam" id="PF00528">
    <property type="entry name" value="BPD_transp_1"/>
    <property type="match status" value="1"/>
</dbReference>
<accession>A0A917X1Z5</accession>
<name>A0A917X1Z5_9ACTN</name>
<dbReference type="PANTHER" id="PTHR43386:SF1">
    <property type="entry name" value="D,D-DIPEPTIDE TRANSPORT SYSTEM PERMEASE PROTEIN DDPC-RELATED"/>
    <property type="match status" value="1"/>
</dbReference>
<comment type="caution">
    <text evidence="9">The sequence shown here is derived from an EMBL/GenBank/DDBJ whole genome shotgun (WGS) entry which is preliminary data.</text>
</comment>
<sequence>MHDDVFAARRGVQMRRMLRQHPGAALGVLFILVLLLASLFAPLPYDPMGIDGGATLRSPGGEHWFGTDGAGGDVFSRVIYAARVDLSLALAGTVLSLVVGVLLGLAASSKGKGSERLVRGLDAFQAFPLLILALALVSLSGNKLYMVVVAIALINVPRFMRLLRSEVLSLRESRFIEAATATGASPRRIIFRHLLPNVWGIVLVQTSLTVANAIVVIASLSFLGIGVSPPTPSWGSMIRDGAGNMSSGEWWIAGFAGLAVVLCVLAFNQLADAIGDRTARTYR</sequence>
<evidence type="ECO:0000256" key="6">
    <source>
        <dbReference type="ARBA" id="ARBA00023136"/>
    </source>
</evidence>
<evidence type="ECO:0000256" key="3">
    <source>
        <dbReference type="ARBA" id="ARBA00022475"/>
    </source>
</evidence>
<comment type="similarity">
    <text evidence="7">Belongs to the binding-protein-dependent transport system permease family.</text>
</comment>
<evidence type="ECO:0000256" key="4">
    <source>
        <dbReference type="ARBA" id="ARBA00022692"/>
    </source>
</evidence>
<dbReference type="Gene3D" id="1.10.3720.10">
    <property type="entry name" value="MetI-like"/>
    <property type="match status" value="1"/>
</dbReference>
<keyword evidence="3" id="KW-1003">Cell membrane</keyword>
<dbReference type="EMBL" id="BMNB01000024">
    <property type="protein sequence ID" value="GGM54945.1"/>
    <property type="molecule type" value="Genomic_DNA"/>
</dbReference>
<feature type="transmembrane region" description="Helical" evidence="7">
    <location>
        <begin position="198"/>
        <end position="227"/>
    </location>
</feature>
<evidence type="ECO:0000256" key="2">
    <source>
        <dbReference type="ARBA" id="ARBA00022448"/>
    </source>
</evidence>
<evidence type="ECO:0000256" key="1">
    <source>
        <dbReference type="ARBA" id="ARBA00004651"/>
    </source>
</evidence>
<feature type="domain" description="ABC transmembrane type-1" evidence="8">
    <location>
        <begin position="82"/>
        <end position="271"/>
    </location>
</feature>